<organism evidence="2 3">
    <name type="scientific">Gossypium aridum</name>
    <name type="common">American cotton</name>
    <name type="synonym">Erioxylum aridum</name>
    <dbReference type="NCBI Taxonomy" id="34290"/>
    <lineage>
        <taxon>Eukaryota</taxon>
        <taxon>Viridiplantae</taxon>
        <taxon>Streptophyta</taxon>
        <taxon>Embryophyta</taxon>
        <taxon>Tracheophyta</taxon>
        <taxon>Spermatophyta</taxon>
        <taxon>Magnoliopsida</taxon>
        <taxon>eudicotyledons</taxon>
        <taxon>Gunneridae</taxon>
        <taxon>Pentapetalae</taxon>
        <taxon>rosids</taxon>
        <taxon>malvids</taxon>
        <taxon>Malvales</taxon>
        <taxon>Malvaceae</taxon>
        <taxon>Malvoideae</taxon>
        <taxon>Gossypium</taxon>
    </lineage>
</organism>
<dbReference type="Proteomes" id="UP000593577">
    <property type="component" value="Unassembled WGS sequence"/>
</dbReference>
<dbReference type="EMBL" id="JABFAA010000003">
    <property type="protein sequence ID" value="MBA0678695.1"/>
    <property type="molecule type" value="Genomic_DNA"/>
</dbReference>
<dbReference type="Pfam" id="PF14223">
    <property type="entry name" value="Retrotran_gag_2"/>
    <property type="match status" value="1"/>
</dbReference>
<evidence type="ECO:0000256" key="1">
    <source>
        <dbReference type="SAM" id="MobiDB-lite"/>
    </source>
</evidence>
<evidence type="ECO:0008006" key="4">
    <source>
        <dbReference type="Google" id="ProtNLM"/>
    </source>
</evidence>
<feature type="region of interest" description="Disordered" evidence="1">
    <location>
        <begin position="91"/>
        <end position="135"/>
    </location>
</feature>
<accession>A0A7J8WUH8</accession>
<keyword evidence="3" id="KW-1185">Reference proteome</keyword>
<sequence>GDQAARRVLHGGLIGEISRFPKTQCCKLGRNGTKAEYGGLNQKRRRNLILKKTEKGRAGRANIPPYVRTSGSSRIWVGSSGCALKRRRLRATESGNTATPFDPHSTPITTERERMRSPGTGTETRARSNGGSHECSGLAREALNTLEVQIDDEDQAMLLLCSLLPSYKSFRETLIYGRDNLSFEDVKSNLLSKDKLDNDFGLNNKSDRQASVLVALRKRD</sequence>
<dbReference type="AlphaFoldDB" id="A0A7J8WUH8"/>
<protein>
    <recommendedName>
        <fullName evidence="4">Retrovirus-related Pol polyprotein from transposon TNT 1-94</fullName>
    </recommendedName>
</protein>
<feature type="compositionally biased region" description="Polar residues" evidence="1">
    <location>
        <begin position="119"/>
        <end position="131"/>
    </location>
</feature>
<proteinExistence type="predicted"/>
<name>A0A7J8WUH8_GOSAI</name>
<feature type="non-terminal residue" evidence="2">
    <location>
        <position position="220"/>
    </location>
</feature>
<evidence type="ECO:0000313" key="2">
    <source>
        <dbReference type="EMBL" id="MBA0678695.1"/>
    </source>
</evidence>
<reference evidence="2 3" key="1">
    <citation type="journal article" date="2019" name="Genome Biol. Evol.">
        <title>Insights into the evolution of the New World diploid cottons (Gossypium, subgenus Houzingenia) based on genome sequencing.</title>
        <authorList>
            <person name="Grover C.E."/>
            <person name="Arick M.A. 2nd"/>
            <person name="Thrash A."/>
            <person name="Conover J.L."/>
            <person name="Sanders W.S."/>
            <person name="Peterson D.G."/>
            <person name="Frelichowski J.E."/>
            <person name="Scheffler J.A."/>
            <person name="Scheffler B.E."/>
            <person name="Wendel J.F."/>
        </authorList>
    </citation>
    <scope>NUCLEOTIDE SEQUENCE [LARGE SCALE GENOMIC DNA]</scope>
    <source>
        <strain evidence="2">185</strain>
        <tissue evidence="2">Leaf</tissue>
    </source>
</reference>
<evidence type="ECO:0000313" key="3">
    <source>
        <dbReference type="Proteomes" id="UP000593577"/>
    </source>
</evidence>
<gene>
    <name evidence="2" type="ORF">Goari_020020</name>
</gene>
<comment type="caution">
    <text evidence="2">The sequence shown here is derived from an EMBL/GenBank/DDBJ whole genome shotgun (WGS) entry which is preliminary data.</text>
</comment>